<feature type="binding site" evidence="5">
    <location>
        <begin position="8"/>
        <end position="13"/>
    </location>
    <ligand>
        <name>NAD(+)</name>
        <dbReference type="ChEBI" id="CHEBI:57540"/>
    </ligand>
</feature>
<dbReference type="NCBIfam" id="TIGR01763">
    <property type="entry name" value="MalateDH_bact"/>
    <property type="match status" value="1"/>
</dbReference>
<dbReference type="InterPro" id="IPR015955">
    <property type="entry name" value="Lactate_DH/Glyco_Ohase_4_C"/>
</dbReference>
<dbReference type="InterPro" id="IPR011275">
    <property type="entry name" value="Malate_DH_type3"/>
</dbReference>
<comment type="similarity">
    <text evidence="6">Belongs to the LDH/MDH superfamily.</text>
</comment>
<dbReference type="GO" id="GO:0006099">
    <property type="term" value="P:tricarboxylic acid cycle"/>
    <property type="evidence" value="ECO:0007669"/>
    <property type="project" value="UniProtKB-KW"/>
</dbReference>
<dbReference type="CDD" id="cd01339">
    <property type="entry name" value="LDH-like_MDH"/>
    <property type="match status" value="1"/>
</dbReference>
<proteinExistence type="inferred from homology"/>
<gene>
    <name evidence="9" type="ORF">A2866_03175</name>
</gene>
<evidence type="ECO:0000256" key="5">
    <source>
        <dbReference type="PIRSR" id="PIRSR000102-3"/>
    </source>
</evidence>
<evidence type="ECO:0000259" key="7">
    <source>
        <dbReference type="Pfam" id="PF00056"/>
    </source>
</evidence>
<feature type="active site" description="Proton acceptor" evidence="4">
    <location>
        <position position="175"/>
    </location>
</feature>
<feature type="domain" description="Lactate/malate dehydrogenase C-terminal" evidence="8">
    <location>
        <begin position="147"/>
        <end position="298"/>
    </location>
</feature>
<organism evidence="9 10">
    <name type="scientific">Candidatus Roizmanbacteria bacterium RIFCSPHIGHO2_01_FULL_39_8</name>
    <dbReference type="NCBI Taxonomy" id="1802033"/>
    <lineage>
        <taxon>Bacteria</taxon>
        <taxon>Candidatus Roizmaniibacteriota</taxon>
    </lineage>
</organism>
<name>A0A1F7GJU2_9BACT</name>
<dbReference type="AlphaFoldDB" id="A0A1F7GJU2"/>
<dbReference type="InterPro" id="IPR001557">
    <property type="entry name" value="L-lactate/malate_DH"/>
</dbReference>
<feature type="binding site" evidence="5">
    <location>
        <begin position="118"/>
        <end position="120"/>
    </location>
    <ligand>
        <name>NAD(+)</name>
        <dbReference type="ChEBI" id="CHEBI:57540"/>
    </ligand>
</feature>
<dbReference type="Gene3D" id="3.40.50.720">
    <property type="entry name" value="NAD(P)-binding Rossmann-like Domain"/>
    <property type="match status" value="1"/>
</dbReference>
<dbReference type="GO" id="GO:0004459">
    <property type="term" value="F:L-lactate dehydrogenase (NAD+) activity"/>
    <property type="evidence" value="ECO:0007669"/>
    <property type="project" value="TreeGrafter"/>
</dbReference>
<dbReference type="SUPFAM" id="SSF56327">
    <property type="entry name" value="LDH C-terminal domain-like"/>
    <property type="match status" value="1"/>
</dbReference>
<dbReference type="InterPro" id="IPR022383">
    <property type="entry name" value="Lactate/malate_DH_C"/>
</dbReference>
<dbReference type="GO" id="GO:0006089">
    <property type="term" value="P:lactate metabolic process"/>
    <property type="evidence" value="ECO:0007669"/>
    <property type="project" value="TreeGrafter"/>
</dbReference>
<evidence type="ECO:0000259" key="8">
    <source>
        <dbReference type="Pfam" id="PF02866"/>
    </source>
</evidence>
<dbReference type="InterPro" id="IPR001236">
    <property type="entry name" value="Lactate/malate_DH_N"/>
</dbReference>
<dbReference type="PIRSF" id="PIRSF000102">
    <property type="entry name" value="Lac_mal_DH"/>
    <property type="match status" value="1"/>
</dbReference>
<dbReference type="EMBL" id="MFZI01000062">
    <property type="protein sequence ID" value="OGK18842.1"/>
    <property type="molecule type" value="Genomic_DNA"/>
</dbReference>
<keyword evidence="1" id="KW-0816">Tricarboxylic acid cycle</keyword>
<evidence type="ECO:0000256" key="1">
    <source>
        <dbReference type="ARBA" id="ARBA00022532"/>
    </source>
</evidence>
<dbReference type="Pfam" id="PF00056">
    <property type="entry name" value="Ldh_1_N"/>
    <property type="match status" value="1"/>
</dbReference>
<evidence type="ECO:0000313" key="9">
    <source>
        <dbReference type="EMBL" id="OGK18842.1"/>
    </source>
</evidence>
<evidence type="ECO:0000256" key="2">
    <source>
        <dbReference type="ARBA" id="ARBA00023002"/>
    </source>
</evidence>
<dbReference type="PRINTS" id="PR00086">
    <property type="entry name" value="LLDHDRGNASE"/>
</dbReference>
<dbReference type="FunFam" id="3.40.50.720:FF:000018">
    <property type="entry name" value="Malate dehydrogenase"/>
    <property type="match status" value="1"/>
</dbReference>
<evidence type="ECO:0000256" key="4">
    <source>
        <dbReference type="PIRSR" id="PIRSR000102-1"/>
    </source>
</evidence>
<dbReference type="SUPFAM" id="SSF51735">
    <property type="entry name" value="NAD(P)-binding Rossmann-fold domains"/>
    <property type="match status" value="1"/>
</dbReference>
<comment type="caution">
    <text evidence="9">The sequence shown here is derived from an EMBL/GenBank/DDBJ whole genome shotgun (WGS) entry which is preliminary data.</text>
</comment>
<keyword evidence="2 6" id="KW-0560">Oxidoreductase</keyword>
<evidence type="ECO:0000256" key="3">
    <source>
        <dbReference type="ARBA" id="ARBA00023027"/>
    </source>
</evidence>
<dbReference type="NCBIfam" id="NF004863">
    <property type="entry name" value="PRK06223.1"/>
    <property type="match status" value="1"/>
</dbReference>
<protein>
    <submittedName>
        <fullName evidence="9">Malate dehydrogenase</fullName>
    </submittedName>
</protein>
<dbReference type="PANTHER" id="PTHR43128:SF16">
    <property type="entry name" value="L-LACTATE DEHYDROGENASE"/>
    <property type="match status" value="1"/>
</dbReference>
<dbReference type="Gene3D" id="3.90.110.10">
    <property type="entry name" value="Lactate dehydrogenase/glycoside hydrolase, family 4, C-terminal"/>
    <property type="match status" value="1"/>
</dbReference>
<keyword evidence="3 5" id="KW-0520">NAD</keyword>
<dbReference type="InterPro" id="IPR036291">
    <property type="entry name" value="NAD(P)-bd_dom_sf"/>
</dbReference>
<feature type="binding site" evidence="5">
    <location>
        <position position="95"/>
    </location>
    <ligand>
        <name>NAD(+)</name>
        <dbReference type="ChEBI" id="CHEBI:57540"/>
    </ligand>
</feature>
<evidence type="ECO:0000256" key="6">
    <source>
        <dbReference type="RuleBase" id="RU003369"/>
    </source>
</evidence>
<evidence type="ECO:0000313" key="10">
    <source>
        <dbReference type="Proteomes" id="UP000177026"/>
    </source>
</evidence>
<feature type="domain" description="Lactate/malate dehydrogenase N-terminal" evidence="7">
    <location>
        <begin position="3"/>
        <end position="142"/>
    </location>
</feature>
<dbReference type="Proteomes" id="UP000177026">
    <property type="component" value="Unassembled WGS sequence"/>
</dbReference>
<reference evidence="9 10" key="1">
    <citation type="journal article" date="2016" name="Nat. Commun.">
        <title>Thousands of microbial genomes shed light on interconnected biogeochemical processes in an aquifer system.</title>
        <authorList>
            <person name="Anantharaman K."/>
            <person name="Brown C.T."/>
            <person name="Hug L.A."/>
            <person name="Sharon I."/>
            <person name="Castelle C.J."/>
            <person name="Probst A.J."/>
            <person name="Thomas B.C."/>
            <person name="Singh A."/>
            <person name="Wilkins M.J."/>
            <person name="Karaoz U."/>
            <person name="Brodie E.L."/>
            <person name="Williams K.H."/>
            <person name="Hubbard S.S."/>
            <person name="Banfield J.F."/>
        </authorList>
    </citation>
    <scope>NUCLEOTIDE SEQUENCE [LARGE SCALE GENOMIC DNA]</scope>
</reference>
<feature type="binding site" evidence="5">
    <location>
        <position position="33"/>
    </location>
    <ligand>
        <name>NAD(+)</name>
        <dbReference type="ChEBI" id="CHEBI:57540"/>
    </ligand>
</feature>
<accession>A0A1F7GJU2</accession>
<dbReference type="Pfam" id="PF02866">
    <property type="entry name" value="Ldh_1_C"/>
    <property type="match status" value="1"/>
</dbReference>
<sequence length="308" mass="33928">MKKITIVGSGGVGSQVAYLLASRKLVERIVLLDILKGMAQGRAMDIYQSLPLEHGFVDVIGTDDYAKTKNSHLVIITASLVLKPGMTREDLAVKNKPIIESVVKKIVKHSPDCILIVVSNPLDVMAKVALKTSGFPKKRVIGMAGILDSTRFRTFIAQAVKTDTRKVKAMVIGSHNETMVPLVELARVGSIPITKLLPRKKIANIVKRVRYAAIEIIKLLKTGSTIFAPALSIYEMVDAILKDKKQVMPCSVLLEGEYGVKNLFIGVPAVIGKKGWEKVIELKLSVKERDQFLASVDYQRKIFRKIGI</sequence>
<dbReference type="PANTHER" id="PTHR43128">
    <property type="entry name" value="L-2-HYDROXYCARBOXYLATE DEHYDROGENASE (NAD(P)(+))"/>
    <property type="match status" value="1"/>
</dbReference>